<comment type="caution">
    <text evidence="1">The sequence shown here is derived from an EMBL/GenBank/DDBJ whole genome shotgun (WGS) entry which is preliminary data.</text>
</comment>
<name>A0AAW1ITX5_POPJA</name>
<sequence length="90" mass="10449">MEYISDNIDNQTNLNLRIPRDEYGDVKVKDESVTYDEQPPGSIFRIIRGNQQRNRVSELKSNPWKIRKFTRALSSNELATTKKGDGEKSF</sequence>
<proteinExistence type="predicted"/>
<gene>
    <name evidence="1" type="ORF">QE152_g34369</name>
</gene>
<accession>A0AAW1ITX5</accession>
<organism evidence="1 2">
    <name type="scientific">Popillia japonica</name>
    <name type="common">Japanese beetle</name>
    <dbReference type="NCBI Taxonomy" id="7064"/>
    <lineage>
        <taxon>Eukaryota</taxon>
        <taxon>Metazoa</taxon>
        <taxon>Ecdysozoa</taxon>
        <taxon>Arthropoda</taxon>
        <taxon>Hexapoda</taxon>
        <taxon>Insecta</taxon>
        <taxon>Pterygota</taxon>
        <taxon>Neoptera</taxon>
        <taxon>Endopterygota</taxon>
        <taxon>Coleoptera</taxon>
        <taxon>Polyphaga</taxon>
        <taxon>Scarabaeiformia</taxon>
        <taxon>Scarabaeidae</taxon>
        <taxon>Rutelinae</taxon>
        <taxon>Popillia</taxon>
    </lineage>
</organism>
<keyword evidence="2" id="KW-1185">Reference proteome</keyword>
<dbReference type="EMBL" id="JASPKY010000549">
    <property type="protein sequence ID" value="KAK9693198.1"/>
    <property type="molecule type" value="Genomic_DNA"/>
</dbReference>
<protein>
    <submittedName>
        <fullName evidence="1">Uncharacterized protein</fullName>
    </submittedName>
</protein>
<dbReference type="AlphaFoldDB" id="A0AAW1ITX5"/>
<reference evidence="1 2" key="1">
    <citation type="journal article" date="2024" name="BMC Genomics">
        <title>De novo assembly and annotation of Popillia japonica's genome with initial clues to its potential as an invasive pest.</title>
        <authorList>
            <person name="Cucini C."/>
            <person name="Boschi S."/>
            <person name="Funari R."/>
            <person name="Cardaioli E."/>
            <person name="Iannotti N."/>
            <person name="Marturano G."/>
            <person name="Paoli F."/>
            <person name="Bruttini M."/>
            <person name="Carapelli A."/>
            <person name="Frati F."/>
            <person name="Nardi F."/>
        </authorList>
    </citation>
    <scope>NUCLEOTIDE SEQUENCE [LARGE SCALE GENOMIC DNA]</scope>
    <source>
        <strain evidence="1">DMR45628</strain>
    </source>
</reference>
<evidence type="ECO:0000313" key="1">
    <source>
        <dbReference type="EMBL" id="KAK9693198.1"/>
    </source>
</evidence>
<dbReference type="Proteomes" id="UP001458880">
    <property type="component" value="Unassembled WGS sequence"/>
</dbReference>
<evidence type="ECO:0000313" key="2">
    <source>
        <dbReference type="Proteomes" id="UP001458880"/>
    </source>
</evidence>